<keyword evidence="5" id="KW-1185">Reference proteome</keyword>
<dbReference type="PIRSF" id="PIRSF021497">
    <property type="entry name" value="Sulphotransferase_Stf0"/>
    <property type="match status" value="1"/>
</dbReference>
<name>A0ABV3STK4_9ACTN</name>
<evidence type="ECO:0000259" key="3">
    <source>
        <dbReference type="Pfam" id="PF09037"/>
    </source>
</evidence>
<comment type="caution">
    <text evidence="4">The sequence shown here is derived from an EMBL/GenBank/DDBJ whole genome shotgun (WGS) entry which is preliminary data.</text>
</comment>
<comment type="pathway">
    <text evidence="1">Glycolipid metabolism.</text>
</comment>
<keyword evidence="1" id="KW-0808">Transferase</keyword>
<evidence type="ECO:0000256" key="2">
    <source>
        <dbReference type="SAM" id="MobiDB-lite"/>
    </source>
</evidence>
<dbReference type="SUPFAM" id="SSF52540">
    <property type="entry name" value="P-loop containing nucleoside triphosphate hydrolases"/>
    <property type="match status" value="1"/>
</dbReference>
<keyword evidence="1" id="KW-0119">Carbohydrate metabolism</keyword>
<dbReference type="Gene3D" id="3.40.50.300">
    <property type="entry name" value="P-loop containing nucleotide triphosphate hydrolases"/>
    <property type="match status" value="1"/>
</dbReference>
<dbReference type="InterPro" id="IPR027417">
    <property type="entry name" value="P-loop_NTPase"/>
</dbReference>
<sequence length="248" mass="28001">MTEDASADKASATWDQFGPEYDQPSYYGPVKTYAIASMPRSGSHMLGHMLWSTGSLGSPLEYIHPKHLATWQRLLGTASPADTIREVKSKRTSANGWFGFKAHWPHFDRTRHDDELMSELDVQSWIRITRRDVVSQAVSLVIARQTKAWISFHEASGEPVYDFESIQGAVDDLTKQEEAWDAYFRESGIDPLVVVYEDMLADQPGVVAAVARALGVRVPDSIPPSRTERQATSLNREWRERYLSEQEG</sequence>
<dbReference type="Proteomes" id="UP001556631">
    <property type="component" value="Unassembled WGS sequence"/>
</dbReference>
<feature type="region of interest" description="Disordered" evidence="2">
    <location>
        <begin position="221"/>
        <end position="248"/>
    </location>
</feature>
<evidence type="ECO:0000313" key="4">
    <source>
        <dbReference type="EMBL" id="MEX0426261.1"/>
    </source>
</evidence>
<proteinExistence type="inferred from homology"/>
<evidence type="ECO:0000313" key="5">
    <source>
        <dbReference type="Proteomes" id="UP001556631"/>
    </source>
</evidence>
<evidence type="ECO:0000256" key="1">
    <source>
        <dbReference type="PIRNR" id="PIRNR021497"/>
    </source>
</evidence>
<feature type="compositionally biased region" description="Basic and acidic residues" evidence="2">
    <location>
        <begin position="236"/>
        <end position="248"/>
    </location>
</feature>
<organism evidence="4 5">
    <name type="scientific">Nocardioides eburneus</name>
    <dbReference type="NCBI Taxonomy" id="3231482"/>
    <lineage>
        <taxon>Bacteria</taxon>
        <taxon>Bacillati</taxon>
        <taxon>Actinomycetota</taxon>
        <taxon>Actinomycetes</taxon>
        <taxon>Propionibacteriales</taxon>
        <taxon>Nocardioidaceae</taxon>
        <taxon>Nocardioides</taxon>
    </lineage>
</organism>
<accession>A0ABV3STK4</accession>
<dbReference type="Pfam" id="PF09037">
    <property type="entry name" value="Sulphotransf"/>
    <property type="match status" value="1"/>
</dbReference>
<comment type="similarity">
    <text evidence="1">Belongs to the Stf0 sulfotransferase family.</text>
</comment>
<comment type="catalytic activity">
    <reaction evidence="1">
        <text>alpha,alpha-trehalose + 3'-phosphoadenylyl sulfate = 2-O-sulfo-alpha,alpha-trehalose + adenosine 3',5'-bisphosphate + H(+)</text>
        <dbReference type="Rhea" id="RHEA:41608"/>
        <dbReference type="ChEBI" id="CHEBI:15378"/>
        <dbReference type="ChEBI" id="CHEBI:16551"/>
        <dbReference type="ChEBI" id="CHEBI:58339"/>
        <dbReference type="ChEBI" id="CHEBI:58343"/>
        <dbReference type="ChEBI" id="CHEBI:60091"/>
        <dbReference type="EC" id="2.8.2.37"/>
    </reaction>
</comment>
<feature type="domain" description="Sulphotransferase Stf0" evidence="3">
    <location>
        <begin position="124"/>
        <end position="243"/>
    </location>
</feature>
<gene>
    <name evidence="4" type="ORF">AB3X52_01425</name>
</gene>
<comment type="function">
    <text evidence="1">Catalyzes the sulfuryl group transfer from 3'-phosphoadenosine-5'-phosphosulfate (PAPS) to trehalose, leading to trehalose-2-sulfate (T2S).</text>
</comment>
<dbReference type="InterPro" id="IPR024628">
    <property type="entry name" value="Sulfotransferase_Stf0_dom"/>
</dbReference>
<dbReference type="EMBL" id="JBFPJR010000002">
    <property type="protein sequence ID" value="MEX0426261.1"/>
    <property type="molecule type" value="Genomic_DNA"/>
</dbReference>
<reference evidence="4 5" key="1">
    <citation type="submission" date="2024-07" db="EMBL/GenBank/DDBJ databases">
        <authorList>
            <person name="Lee S."/>
            <person name="Kang M."/>
        </authorList>
    </citation>
    <scope>NUCLEOTIDE SEQUENCE [LARGE SCALE GENOMIC DNA]</scope>
    <source>
        <strain evidence="4 5">DS6</strain>
    </source>
</reference>
<dbReference type="InterPro" id="IPR015124">
    <property type="entry name" value="Stf0"/>
</dbReference>
<dbReference type="RefSeq" id="WP_367990913.1">
    <property type="nucleotide sequence ID" value="NZ_JBFPJR010000002.1"/>
</dbReference>
<protein>
    <recommendedName>
        <fullName evidence="1">Trehalose 2-sulfotransferase</fullName>
    </recommendedName>
</protein>